<proteinExistence type="predicted"/>
<reference evidence="1 2" key="1">
    <citation type="submission" date="2022-05" db="EMBL/GenBank/DDBJ databases">
        <title>Novel Pseudomonas spp. Isolated from a Rainbow Trout Aquaculture Facility.</title>
        <authorList>
            <person name="Testerman T."/>
            <person name="Graf J."/>
        </authorList>
    </citation>
    <scope>NUCLEOTIDE SEQUENCE [LARGE SCALE GENOMIC DNA]</scope>
    <source>
        <strain evidence="1 2">ID357</strain>
    </source>
</reference>
<gene>
    <name evidence="1" type="ORF">M5G25_17520</name>
</gene>
<organism evidence="1 2">
    <name type="scientific">Pseudomonas idahonensis</name>
    <dbReference type="NCBI Taxonomy" id="2942628"/>
    <lineage>
        <taxon>Bacteria</taxon>
        <taxon>Pseudomonadati</taxon>
        <taxon>Pseudomonadota</taxon>
        <taxon>Gammaproteobacteria</taxon>
        <taxon>Pseudomonadales</taxon>
        <taxon>Pseudomonadaceae</taxon>
        <taxon>Pseudomonas</taxon>
    </lineage>
</organism>
<dbReference type="EMBL" id="JAMDGR010000014">
    <property type="protein sequence ID" value="MDD1150086.1"/>
    <property type="molecule type" value="Genomic_DNA"/>
</dbReference>
<comment type="caution">
    <text evidence="1">The sequence shown here is derived from an EMBL/GenBank/DDBJ whole genome shotgun (WGS) entry which is preliminary data.</text>
</comment>
<name>A0ABT5Q7A4_9PSED</name>
<dbReference type="RefSeq" id="WP_180988470.1">
    <property type="nucleotide sequence ID" value="NZ_JAMDGR010000014.1"/>
</dbReference>
<dbReference type="Proteomes" id="UP001217610">
    <property type="component" value="Unassembled WGS sequence"/>
</dbReference>
<accession>A0ABT5Q7A4</accession>
<evidence type="ECO:0000313" key="1">
    <source>
        <dbReference type="EMBL" id="MDD1150086.1"/>
    </source>
</evidence>
<evidence type="ECO:0000313" key="2">
    <source>
        <dbReference type="Proteomes" id="UP001217610"/>
    </source>
</evidence>
<keyword evidence="2" id="KW-1185">Reference proteome</keyword>
<sequence length="210" mass="24214">MAEPAHTCMHRLPLTFFQLLDLHLSNLTLEHPCRFGLLAFSPAEFAAKGYELIGEPTDFHFYEKSHLTDYHQRTLEVIFKCYFFGQQRIDSGFNLVCGVRLTTLLKYLKGWTEPGHSLAFYFSHDKKEGAVILDDRHVMRFNQWSARGAYLIATLESDFDSSNPSGRMATESVKKTFEHYSLALILRDARNTKQPAAFRRLAREMNDAII</sequence>
<protein>
    <submittedName>
        <fullName evidence="1">Uncharacterized protein</fullName>
    </submittedName>
</protein>